<evidence type="ECO:0000259" key="1">
    <source>
        <dbReference type="Pfam" id="PF13532"/>
    </source>
</evidence>
<name>A0A937K0W6_9BACT</name>
<comment type="caution">
    <text evidence="2">The sequence shown here is derived from an EMBL/GenBank/DDBJ whole genome shotgun (WGS) entry which is preliminary data.</text>
</comment>
<sequence>MTKIGFHKITIDLERNLFEEFSNSVSFEPTGKGRLCNHLVYEEKEGIPLVRTTTSFNKPAHHFSAKHGMLADKIKSHFEEIDHLASLNFNNALIEVYNQHYKKMKYHSDQCLDIDKNSYIALFSCYEKPEELTEQSIRKLKVKDKDTDEEFEFELTHNSVVLFSVTTNTKYLHKIVLEPVKGLKPLTSDNRWLGITFRKSNTFIQFKDETPYLINGSRLKLADESQKKAFFELRGEENKNPNFVYPVLNYTISPADLLPPISSKV</sequence>
<dbReference type="Proteomes" id="UP000659388">
    <property type="component" value="Unassembled WGS sequence"/>
</dbReference>
<protein>
    <submittedName>
        <fullName evidence="2">Alpha-ketoglutarate-dependent dioxygenase AlkB</fullName>
    </submittedName>
</protein>
<dbReference type="GO" id="GO:0006307">
    <property type="term" value="P:DNA alkylation repair"/>
    <property type="evidence" value="ECO:0007669"/>
    <property type="project" value="InterPro"/>
</dbReference>
<dbReference type="GO" id="GO:0051213">
    <property type="term" value="F:dioxygenase activity"/>
    <property type="evidence" value="ECO:0007669"/>
    <property type="project" value="UniProtKB-KW"/>
</dbReference>
<dbReference type="SUPFAM" id="SSF51197">
    <property type="entry name" value="Clavaminate synthase-like"/>
    <property type="match status" value="1"/>
</dbReference>
<dbReference type="InterPro" id="IPR027450">
    <property type="entry name" value="AlkB-like"/>
</dbReference>
<evidence type="ECO:0000313" key="2">
    <source>
        <dbReference type="EMBL" id="MBL3658763.1"/>
    </source>
</evidence>
<keyword evidence="2" id="KW-0223">Dioxygenase</keyword>
<keyword evidence="3" id="KW-1185">Reference proteome</keyword>
<proteinExistence type="predicted"/>
<evidence type="ECO:0000313" key="3">
    <source>
        <dbReference type="Proteomes" id="UP000659388"/>
    </source>
</evidence>
<dbReference type="EMBL" id="JAESIY010000017">
    <property type="protein sequence ID" value="MBL3658763.1"/>
    <property type="molecule type" value="Genomic_DNA"/>
</dbReference>
<dbReference type="PANTHER" id="PTHR31212">
    <property type="entry name" value="ALPHA-KETOGLUTARATE-DEPENDENT DIOXYGENASE ALKB HOMOLOG 3"/>
    <property type="match status" value="1"/>
</dbReference>
<dbReference type="AlphaFoldDB" id="A0A937K0W6"/>
<dbReference type="Pfam" id="PF13532">
    <property type="entry name" value="2OG-FeII_Oxy_2"/>
    <property type="match status" value="1"/>
</dbReference>
<keyword evidence="2" id="KW-0560">Oxidoreductase</keyword>
<dbReference type="InterPro" id="IPR037151">
    <property type="entry name" value="AlkB-like_sf"/>
</dbReference>
<organism evidence="2 3">
    <name type="scientific">Fulvivirga sediminis</name>
    <dbReference type="NCBI Taxonomy" id="2803949"/>
    <lineage>
        <taxon>Bacteria</taxon>
        <taxon>Pseudomonadati</taxon>
        <taxon>Bacteroidota</taxon>
        <taxon>Cytophagia</taxon>
        <taxon>Cytophagales</taxon>
        <taxon>Fulvivirgaceae</taxon>
        <taxon>Fulvivirga</taxon>
    </lineage>
</organism>
<gene>
    <name evidence="2" type="ORF">JL102_21610</name>
</gene>
<dbReference type="PANTHER" id="PTHR31212:SF4">
    <property type="entry name" value="ALPHA-KETOGLUTARATE-DEPENDENT DIOXYGENASE ALKB HOMOLOG 3"/>
    <property type="match status" value="1"/>
</dbReference>
<dbReference type="Gene3D" id="2.60.120.590">
    <property type="entry name" value="Alpha-ketoglutarate-dependent dioxygenase AlkB-like"/>
    <property type="match status" value="1"/>
</dbReference>
<dbReference type="InterPro" id="IPR032854">
    <property type="entry name" value="ALKBH3"/>
</dbReference>
<accession>A0A937K0W6</accession>
<dbReference type="RefSeq" id="WP_202246557.1">
    <property type="nucleotide sequence ID" value="NZ_JAESIY010000017.1"/>
</dbReference>
<feature type="domain" description="Alpha-ketoglutarate-dependent dioxygenase AlkB-like" evidence="1">
    <location>
        <begin position="72"/>
        <end position="198"/>
    </location>
</feature>
<reference evidence="2" key="1">
    <citation type="submission" date="2021-01" db="EMBL/GenBank/DDBJ databases">
        <title>Fulvivirga kasyanovii gen. nov., sp nov., a novel member of the phylum Bacteroidetes isolated from seawater in a mussel farm.</title>
        <authorList>
            <person name="Zhao L.-H."/>
            <person name="Wang Z.-J."/>
        </authorList>
    </citation>
    <scope>NUCLEOTIDE SEQUENCE</scope>
    <source>
        <strain evidence="2">2943</strain>
    </source>
</reference>